<dbReference type="Proteomes" id="UP000199651">
    <property type="component" value="Unassembled WGS sequence"/>
</dbReference>
<keyword evidence="5" id="KW-1185">Reference proteome</keyword>
<organism evidence="4 5">
    <name type="scientific">Actinokineospora alba</name>
    <dbReference type="NCBI Taxonomy" id="504798"/>
    <lineage>
        <taxon>Bacteria</taxon>
        <taxon>Bacillati</taxon>
        <taxon>Actinomycetota</taxon>
        <taxon>Actinomycetes</taxon>
        <taxon>Pseudonocardiales</taxon>
        <taxon>Pseudonocardiaceae</taxon>
        <taxon>Actinokineospora</taxon>
    </lineage>
</organism>
<dbReference type="CDD" id="cd04301">
    <property type="entry name" value="NAT_SF"/>
    <property type="match status" value="1"/>
</dbReference>
<gene>
    <name evidence="4" type="ORF">SAMN05192558_10855</name>
</gene>
<dbReference type="InterPro" id="IPR056935">
    <property type="entry name" value="Rv0428c-like_C"/>
</dbReference>
<dbReference type="PROSITE" id="PS51186">
    <property type="entry name" value="GNAT"/>
    <property type="match status" value="1"/>
</dbReference>
<dbReference type="PANTHER" id="PTHR43420:SF12">
    <property type="entry name" value="N-ACETYLTRANSFERASE DOMAIN-CONTAINING PROTEIN"/>
    <property type="match status" value="1"/>
</dbReference>
<dbReference type="InterPro" id="IPR050680">
    <property type="entry name" value="YpeA/RimI_acetyltransf"/>
</dbReference>
<reference evidence="5" key="1">
    <citation type="submission" date="2016-10" db="EMBL/GenBank/DDBJ databases">
        <authorList>
            <person name="Varghese N."/>
            <person name="Submissions S."/>
        </authorList>
    </citation>
    <scope>NUCLEOTIDE SEQUENCE [LARGE SCALE GENOMIC DNA]</scope>
    <source>
        <strain evidence="5">IBRC-M 10655</strain>
    </source>
</reference>
<name>A0A1H0RNZ5_9PSEU</name>
<keyword evidence="2" id="KW-0012">Acyltransferase</keyword>
<dbReference type="InterPro" id="IPR016181">
    <property type="entry name" value="Acyl_CoA_acyltransferase"/>
</dbReference>
<dbReference type="STRING" id="504798.SAMN05421871_11355"/>
<dbReference type="Pfam" id="PF24553">
    <property type="entry name" value="Rv0428c_C"/>
    <property type="match status" value="1"/>
</dbReference>
<accession>A0A1H0RNZ5</accession>
<sequence>MSILDETARMDARSLEALCADAWPPLVEKPLGDWRLRACGGYTGRANSALAVGDPGIPVAQALHTVAGFAEEQQIRPCVQVIVGSDTEAAVAAAGWSVNLAHPKGAESSVLTSTRAVPGPATEVADTPPDGWLELVVGGEPTPAQRHVLTSGPRVGFASVHRDGRLVGAARGCVVRDYLHVSVVEVAPEYRRQGLGSTLLASLDKWADTGHRVLQVAVHNEPALALYATLGYTESHRYRYWIPRVAPTGK</sequence>
<dbReference type="PANTHER" id="PTHR43420">
    <property type="entry name" value="ACETYLTRANSFERASE"/>
    <property type="match status" value="1"/>
</dbReference>
<evidence type="ECO:0000256" key="1">
    <source>
        <dbReference type="ARBA" id="ARBA00022679"/>
    </source>
</evidence>
<evidence type="ECO:0000256" key="2">
    <source>
        <dbReference type="ARBA" id="ARBA00023315"/>
    </source>
</evidence>
<evidence type="ECO:0000313" key="4">
    <source>
        <dbReference type="EMBL" id="SDP31177.1"/>
    </source>
</evidence>
<dbReference type="SUPFAM" id="SSF55729">
    <property type="entry name" value="Acyl-CoA N-acyltransferases (Nat)"/>
    <property type="match status" value="1"/>
</dbReference>
<keyword evidence="1 4" id="KW-0808">Transferase</keyword>
<dbReference type="GO" id="GO:0016747">
    <property type="term" value="F:acyltransferase activity, transferring groups other than amino-acyl groups"/>
    <property type="evidence" value="ECO:0007669"/>
    <property type="project" value="InterPro"/>
</dbReference>
<evidence type="ECO:0000259" key="3">
    <source>
        <dbReference type="PROSITE" id="PS51186"/>
    </source>
</evidence>
<evidence type="ECO:0000313" key="5">
    <source>
        <dbReference type="Proteomes" id="UP000199651"/>
    </source>
</evidence>
<protein>
    <submittedName>
        <fullName evidence="4">Acetyltransferase (GNAT) family protein</fullName>
    </submittedName>
</protein>
<dbReference type="InterPro" id="IPR000182">
    <property type="entry name" value="GNAT_dom"/>
</dbReference>
<proteinExistence type="predicted"/>
<dbReference type="Gene3D" id="3.40.630.30">
    <property type="match status" value="1"/>
</dbReference>
<dbReference type="AlphaFoldDB" id="A0A1H0RNZ5"/>
<feature type="domain" description="N-acetyltransferase" evidence="3">
    <location>
        <begin position="111"/>
        <end position="250"/>
    </location>
</feature>
<dbReference type="EMBL" id="FNJB01000008">
    <property type="protein sequence ID" value="SDP31177.1"/>
    <property type="molecule type" value="Genomic_DNA"/>
</dbReference>